<dbReference type="InParanoid" id="A0A059CT77"/>
<protein>
    <submittedName>
        <fullName evidence="1">Uncharacterized protein</fullName>
    </submittedName>
</protein>
<dbReference type="EMBL" id="KK198755">
    <property type="protein sequence ID" value="KCW81404.1"/>
    <property type="molecule type" value="Genomic_DNA"/>
</dbReference>
<proteinExistence type="predicted"/>
<reference evidence="1" key="1">
    <citation type="submission" date="2013-07" db="EMBL/GenBank/DDBJ databases">
        <title>The genome of Eucalyptus grandis.</title>
        <authorList>
            <person name="Schmutz J."/>
            <person name="Hayes R."/>
            <person name="Myburg A."/>
            <person name="Tuskan G."/>
            <person name="Grattapaglia D."/>
            <person name="Rokhsar D.S."/>
        </authorList>
    </citation>
    <scope>NUCLEOTIDE SEQUENCE</scope>
    <source>
        <tissue evidence="1">Leaf extractions</tissue>
    </source>
</reference>
<dbReference type="Gramene" id="KCW81404">
    <property type="protein sequence ID" value="KCW81404"/>
    <property type="gene ID" value="EUGRSUZ_C02781"/>
</dbReference>
<organism evidence="1">
    <name type="scientific">Eucalyptus grandis</name>
    <name type="common">Flooded gum</name>
    <dbReference type="NCBI Taxonomy" id="71139"/>
    <lineage>
        <taxon>Eukaryota</taxon>
        <taxon>Viridiplantae</taxon>
        <taxon>Streptophyta</taxon>
        <taxon>Embryophyta</taxon>
        <taxon>Tracheophyta</taxon>
        <taxon>Spermatophyta</taxon>
        <taxon>Magnoliopsida</taxon>
        <taxon>eudicotyledons</taxon>
        <taxon>Gunneridae</taxon>
        <taxon>Pentapetalae</taxon>
        <taxon>rosids</taxon>
        <taxon>malvids</taxon>
        <taxon>Myrtales</taxon>
        <taxon>Myrtaceae</taxon>
        <taxon>Myrtoideae</taxon>
        <taxon>Eucalypteae</taxon>
        <taxon>Eucalyptus</taxon>
    </lineage>
</organism>
<evidence type="ECO:0000313" key="1">
    <source>
        <dbReference type="EMBL" id="KCW81404.1"/>
    </source>
</evidence>
<gene>
    <name evidence="1" type="ORF">EUGRSUZ_C02781</name>
</gene>
<accession>A0A059CT77</accession>
<sequence length="75" mass="8463">MAGSKPDKINLNFYCRDSTNLMKACNLFSYVGIYTSFPFIIPSHNTQHTLTHYLILDLALGSFSSISNARSTAWR</sequence>
<dbReference type="AlphaFoldDB" id="A0A059CT77"/>
<name>A0A059CT77_EUCGR</name>